<evidence type="ECO:0000313" key="1">
    <source>
        <dbReference type="EMBL" id="GBP07894.1"/>
    </source>
</evidence>
<protein>
    <recommendedName>
        <fullName evidence="3">Eukaryotic translation elongation factor 1 epsilon-1</fullName>
    </recommendedName>
</protein>
<dbReference type="GO" id="GO:0005737">
    <property type="term" value="C:cytoplasm"/>
    <property type="evidence" value="ECO:0007669"/>
    <property type="project" value="TreeGrafter"/>
</dbReference>
<dbReference type="AlphaFoldDB" id="A0A4C1T192"/>
<dbReference type="SUPFAM" id="SSF47616">
    <property type="entry name" value="GST C-terminal domain-like"/>
    <property type="match status" value="1"/>
</dbReference>
<dbReference type="GO" id="GO:0043517">
    <property type="term" value="P:positive regulation of DNA damage response, signal transduction by p53 class mediator"/>
    <property type="evidence" value="ECO:0007669"/>
    <property type="project" value="InterPro"/>
</dbReference>
<organism evidence="1 2">
    <name type="scientific">Eumeta variegata</name>
    <name type="common">Bagworm moth</name>
    <name type="synonym">Eumeta japonica</name>
    <dbReference type="NCBI Taxonomy" id="151549"/>
    <lineage>
        <taxon>Eukaryota</taxon>
        <taxon>Metazoa</taxon>
        <taxon>Ecdysozoa</taxon>
        <taxon>Arthropoda</taxon>
        <taxon>Hexapoda</taxon>
        <taxon>Insecta</taxon>
        <taxon>Pterygota</taxon>
        <taxon>Neoptera</taxon>
        <taxon>Endopterygota</taxon>
        <taxon>Lepidoptera</taxon>
        <taxon>Glossata</taxon>
        <taxon>Ditrysia</taxon>
        <taxon>Tineoidea</taxon>
        <taxon>Psychidae</taxon>
        <taxon>Oiketicinae</taxon>
        <taxon>Eumeta</taxon>
    </lineage>
</organism>
<evidence type="ECO:0000313" key="2">
    <source>
        <dbReference type="Proteomes" id="UP000299102"/>
    </source>
</evidence>
<dbReference type="PANTHER" id="PTHR44490:SF1">
    <property type="entry name" value="EUKARYOTIC TRANSLATION ELONGATION FACTOR 1 EPSILON-1"/>
    <property type="match status" value="1"/>
</dbReference>
<evidence type="ECO:0008006" key="3">
    <source>
        <dbReference type="Google" id="ProtNLM"/>
    </source>
</evidence>
<proteinExistence type="predicted"/>
<dbReference type="Gene3D" id="1.20.1050.10">
    <property type="match status" value="1"/>
</dbReference>
<dbReference type="InterPro" id="IPR042450">
    <property type="entry name" value="EEF1E1"/>
</dbReference>
<reference evidence="1 2" key="1">
    <citation type="journal article" date="2019" name="Commun. Biol.">
        <title>The bagworm genome reveals a unique fibroin gene that provides high tensile strength.</title>
        <authorList>
            <person name="Kono N."/>
            <person name="Nakamura H."/>
            <person name="Ohtoshi R."/>
            <person name="Tomita M."/>
            <person name="Numata K."/>
            <person name="Arakawa K."/>
        </authorList>
    </citation>
    <scope>NUCLEOTIDE SEQUENCE [LARGE SCALE GENOMIC DNA]</scope>
</reference>
<dbReference type="EMBL" id="BGZK01000028">
    <property type="protein sequence ID" value="GBP07894.1"/>
    <property type="molecule type" value="Genomic_DNA"/>
</dbReference>
<dbReference type="PANTHER" id="PTHR44490">
    <property type="entry name" value="EUKARYOTIC TRANSLATION ELONGATION FACTOR 1 EPSILON-1"/>
    <property type="match status" value="1"/>
</dbReference>
<dbReference type="OrthoDB" id="19141at2759"/>
<dbReference type="GO" id="GO:0017101">
    <property type="term" value="C:aminoacyl-tRNA synthetase multienzyme complex"/>
    <property type="evidence" value="ECO:0007669"/>
    <property type="project" value="InterPro"/>
</dbReference>
<gene>
    <name evidence="1" type="ORF">EVAR_78057_1</name>
</gene>
<accession>A0A4C1T192</accession>
<keyword evidence="2" id="KW-1185">Reference proteome</keyword>
<dbReference type="Proteomes" id="UP000299102">
    <property type="component" value="Unassembled WGS sequence"/>
</dbReference>
<sequence>MVALLTVLTTVIDKENIEGFATIVLNLASRSGLQMSQEQKLLCYQWLEHIAMYADQAAANPVFAKSFLQELNKALERCSYLTGNFLTVADVAAYHVLYPILTAIASAVPDAARLATFSVWARDELEFYPTLGLCNVLLKKISTCLLMTLDIVSDVKVSEGKRGVTHDPQRKPDRICEGSGARRNTAFNEIARMIPYHWFKFKRDRTNLTDDLYEEHPSTVTTEDNVSAVRLMIETGKTVTTSRFEQA</sequence>
<dbReference type="InterPro" id="IPR036282">
    <property type="entry name" value="Glutathione-S-Trfase_C_sf"/>
</dbReference>
<name>A0A4C1T192_EUMVA</name>
<comment type="caution">
    <text evidence="1">The sequence shown here is derived from an EMBL/GenBank/DDBJ whole genome shotgun (WGS) entry which is preliminary data.</text>
</comment>
<dbReference type="GO" id="GO:0005634">
    <property type="term" value="C:nucleus"/>
    <property type="evidence" value="ECO:0007669"/>
    <property type="project" value="TreeGrafter"/>
</dbReference>